<dbReference type="Gene3D" id="3.30.730.10">
    <property type="entry name" value="AP2/ERF domain"/>
    <property type="match status" value="1"/>
</dbReference>
<sequence length="301" mass="33310">MDFNTKQSSSISSSKSLQEKKSKKNQQPKQEQEETTPTVRFLGVRRRPWGRYAAEIRDPSTKERHWLGTFDTAEEAALAYDRASRSMRGSRARTNFVYSDMSRGSSVTDIISPDESEQFHDLSSFFTNSSFVYQPQQIANNNTTAQQIHFSTPDSTNAGGFSVKDVQNSSWINQTEIPQPQQQRECTSVNLVDSSYGYGSSNYELPPFPSEVSDFSGCFGYSNMPVSSGFNGNNSMNRGDWSDLTSVVGSSSGGYESMGNGSYFGYNSTEYVHSPLFGQMPPANSDSGMDSFDLGSSACFF</sequence>
<accession>A0A4Y7JH29</accession>
<keyword evidence="2" id="KW-0805">Transcription regulation</keyword>
<reference evidence="8 9" key="1">
    <citation type="journal article" date="2018" name="Science">
        <title>The opium poppy genome and morphinan production.</title>
        <authorList>
            <person name="Guo L."/>
            <person name="Winzer T."/>
            <person name="Yang X."/>
            <person name="Li Y."/>
            <person name="Ning Z."/>
            <person name="He Z."/>
            <person name="Teodor R."/>
            <person name="Lu Y."/>
            <person name="Bowser T.A."/>
            <person name="Graham I.A."/>
            <person name="Ye K."/>
        </authorList>
    </citation>
    <scope>NUCLEOTIDE SEQUENCE [LARGE SCALE GENOMIC DNA]</scope>
    <source>
        <strain evidence="9">cv. HN1</strain>
        <tissue evidence="8">Leaves</tissue>
    </source>
</reference>
<keyword evidence="5" id="KW-0539">Nucleus</keyword>
<dbReference type="Gramene" id="RZC60393">
    <property type="protein sequence ID" value="RZC60393"/>
    <property type="gene ID" value="C5167_022145"/>
</dbReference>
<feature type="domain" description="AP2/ERF" evidence="7">
    <location>
        <begin position="40"/>
        <end position="97"/>
    </location>
</feature>
<dbReference type="PANTHER" id="PTHR31677:SF118">
    <property type="entry name" value="OS04G0399800 PROTEIN"/>
    <property type="match status" value="1"/>
</dbReference>
<dbReference type="InterPro" id="IPR001471">
    <property type="entry name" value="AP2/ERF_dom"/>
</dbReference>
<dbReference type="GO" id="GO:0003677">
    <property type="term" value="F:DNA binding"/>
    <property type="evidence" value="ECO:0007669"/>
    <property type="project" value="UniProtKB-KW"/>
</dbReference>
<dbReference type="CDD" id="cd00018">
    <property type="entry name" value="AP2"/>
    <property type="match status" value="1"/>
</dbReference>
<evidence type="ECO:0000313" key="9">
    <source>
        <dbReference type="Proteomes" id="UP000316621"/>
    </source>
</evidence>
<dbReference type="STRING" id="3469.A0A4Y7JH29"/>
<keyword evidence="4" id="KW-0804">Transcription</keyword>
<dbReference type="SUPFAM" id="SSF54171">
    <property type="entry name" value="DNA-binding domain"/>
    <property type="match status" value="1"/>
</dbReference>
<dbReference type="SMART" id="SM00380">
    <property type="entry name" value="AP2"/>
    <property type="match status" value="1"/>
</dbReference>
<feature type="compositionally biased region" description="Low complexity" evidence="6">
    <location>
        <begin position="1"/>
        <end position="16"/>
    </location>
</feature>
<name>A0A4Y7JH29_PAPSO</name>
<feature type="region of interest" description="Disordered" evidence="6">
    <location>
        <begin position="1"/>
        <end position="42"/>
    </location>
</feature>
<dbReference type="PRINTS" id="PR00367">
    <property type="entry name" value="ETHRSPELEMNT"/>
</dbReference>
<evidence type="ECO:0000256" key="1">
    <source>
        <dbReference type="ARBA" id="ARBA00004123"/>
    </source>
</evidence>
<dbReference type="PANTHER" id="PTHR31677">
    <property type="entry name" value="AP2 DOMAIN CLASS TRANSCRIPTION FACTOR"/>
    <property type="match status" value="1"/>
</dbReference>
<dbReference type="AlphaFoldDB" id="A0A4Y7JH29"/>
<evidence type="ECO:0000256" key="2">
    <source>
        <dbReference type="ARBA" id="ARBA00023015"/>
    </source>
</evidence>
<dbReference type="InterPro" id="IPR036955">
    <property type="entry name" value="AP2/ERF_dom_sf"/>
</dbReference>
<keyword evidence="9" id="KW-1185">Reference proteome</keyword>
<dbReference type="EMBL" id="CM010719">
    <property type="protein sequence ID" value="RZC60393.1"/>
    <property type="molecule type" value="Genomic_DNA"/>
</dbReference>
<proteinExistence type="predicted"/>
<protein>
    <recommendedName>
        <fullName evidence="7">AP2/ERF domain-containing protein</fullName>
    </recommendedName>
</protein>
<evidence type="ECO:0000256" key="3">
    <source>
        <dbReference type="ARBA" id="ARBA00023125"/>
    </source>
</evidence>
<dbReference type="FunFam" id="3.30.730.10:FF:000001">
    <property type="entry name" value="Ethylene-responsive transcription factor 2"/>
    <property type="match status" value="1"/>
</dbReference>
<dbReference type="InterPro" id="IPR016177">
    <property type="entry name" value="DNA-bd_dom_sf"/>
</dbReference>
<comment type="subcellular location">
    <subcellularLocation>
        <location evidence="1">Nucleus</location>
    </subcellularLocation>
</comment>
<dbReference type="GO" id="GO:0003700">
    <property type="term" value="F:DNA-binding transcription factor activity"/>
    <property type="evidence" value="ECO:0007669"/>
    <property type="project" value="InterPro"/>
</dbReference>
<dbReference type="PROSITE" id="PS51032">
    <property type="entry name" value="AP2_ERF"/>
    <property type="match status" value="1"/>
</dbReference>
<evidence type="ECO:0000256" key="6">
    <source>
        <dbReference type="SAM" id="MobiDB-lite"/>
    </source>
</evidence>
<evidence type="ECO:0000259" key="7">
    <source>
        <dbReference type="PROSITE" id="PS51032"/>
    </source>
</evidence>
<dbReference type="GO" id="GO:0005634">
    <property type="term" value="C:nucleus"/>
    <property type="evidence" value="ECO:0007669"/>
    <property type="project" value="UniProtKB-SubCell"/>
</dbReference>
<dbReference type="Proteomes" id="UP000316621">
    <property type="component" value="Chromosome 5"/>
</dbReference>
<evidence type="ECO:0000313" key="8">
    <source>
        <dbReference type="EMBL" id="RZC60393.1"/>
    </source>
</evidence>
<evidence type="ECO:0000256" key="4">
    <source>
        <dbReference type="ARBA" id="ARBA00023163"/>
    </source>
</evidence>
<keyword evidence="3" id="KW-0238">DNA-binding</keyword>
<gene>
    <name evidence="8" type="ORF">C5167_022145</name>
</gene>
<evidence type="ECO:0000256" key="5">
    <source>
        <dbReference type="ARBA" id="ARBA00023242"/>
    </source>
</evidence>
<organism evidence="8 9">
    <name type="scientific">Papaver somniferum</name>
    <name type="common">Opium poppy</name>
    <dbReference type="NCBI Taxonomy" id="3469"/>
    <lineage>
        <taxon>Eukaryota</taxon>
        <taxon>Viridiplantae</taxon>
        <taxon>Streptophyta</taxon>
        <taxon>Embryophyta</taxon>
        <taxon>Tracheophyta</taxon>
        <taxon>Spermatophyta</taxon>
        <taxon>Magnoliopsida</taxon>
        <taxon>Ranunculales</taxon>
        <taxon>Papaveraceae</taxon>
        <taxon>Papaveroideae</taxon>
        <taxon>Papaver</taxon>
    </lineage>
</organism>
<dbReference type="Pfam" id="PF00847">
    <property type="entry name" value="AP2"/>
    <property type="match status" value="1"/>
</dbReference>